<evidence type="ECO:0000256" key="1">
    <source>
        <dbReference type="SAM" id="MobiDB-lite"/>
    </source>
</evidence>
<evidence type="ECO:0000313" key="3">
    <source>
        <dbReference type="Proteomes" id="UP000275385"/>
    </source>
</evidence>
<reference evidence="2 3" key="1">
    <citation type="submission" date="2018-08" db="EMBL/GenBank/DDBJ databases">
        <title>Draft genome of the lignicolous fungus Coniochaeta pulveracea.</title>
        <authorList>
            <person name="Borstlap C.J."/>
            <person name="De Witt R.N."/>
            <person name="Botha A."/>
            <person name="Volschenk H."/>
        </authorList>
    </citation>
    <scope>NUCLEOTIDE SEQUENCE [LARGE SCALE GENOMIC DNA]</scope>
    <source>
        <strain evidence="2 3">CAB683</strain>
    </source>
</reference>
<accession>A0A420XYT0</accession>
<feature type="compositionally biased region" description="Basic and acidic residues" evidence="1">
    <location>
        <begin position="75"/>
        <end position="100"/>
    </location>
</feature>
<dbReference type="AlphaFoldDB" id="A0A420XYT0"/>
<proteinExistence type="predicted"/>
<comment type="caution">
    <text evidence="2">The sequence shown here is derived from an EMBL/GenBank/DDBJ whole genome shotgun (WGS) entry which is preliminary data.</text>
</comment>
<feature type="region of interest" description="Disordered" evidence="1">
    <location>
        <begin position="40"/>
        <end position="100"/>
    </location>
</feature>
<organism evidence="2 3">
    <name type="scientific">Coniochaeta pulveracea</name>
    <dbReference type="NCBI Taxonomy" id="177199"/>
    <lineage>
        <taxon>Eukaryota</taxon>
        <taxon>Fungi</taxon>
        <taxon>Dikarya</taxon>
        <taxon>Ascomycota</taxon>
        <taxon>Pezizomycotina</taxon>
        <taxon>Sordariomycetes</taxon>
        <taxon>Sordariomycetidae</taxon>
        <taxon>Coniochaetales</taxon>
        <taxon>Coniochaetaceae</taxon>
        <taxon>Coniochaeta</taxon>
    </lineage>
</organism>
<dbReference type="Proteomes" id="UP000275385">
    <property type="component" value="Unassembled WGS sequence"/>
</dbReference>
<name>A0A420XYT0_9PEZI</name>
<sequence>MNVKESGHLDEMVRQVECHRGDGPRSLKCLPSMTTLNNPLAAPLEGRSHQHHGRNVTVESHLRGPNHIEVTGTMPRERTLPCGEARPKGGNREVRGTMKR</sequence>
<evidence type="ECO:0000313" key="2">
    <source>
        <dbReference type="EMBL" id="RKU40699.1"/>
    </source>
</evidence>
<keyword evidence="3" id="KW-1185">Reference proteome</keyword>
<gene>
    <name evidence="2" type="ORF">DL546_002392</name>
</gene>
<protein>
    <submittedName>
        <fullName evidence="2">Uncharacterized protein</fullName>
    </submittedName>
</protein>
<dbReference type="EMBL" id="QVQW01000094">
    <property type="protein sequence ID" value="RKU40699.1"/>
    <property type="molecule type" value="Genomic_DNA"/>
</dbReference>